<keyword evidence="3" id="KW-1185">Reference proteome</keyword>
<protein>
    <submittedName>
        <fullName evidence="2">Uncharacterized protein</fullName>
    </submittedName>
</protein>
<organism evidence="2 3">
    <name type="scientific">Pseudocercospora eumusae</name>
    <dbReference type="NCBI Taxonomy" id="321146"/>
    <lineage>
        <taxon>Eukaryota</taxon>
        <taxon>Fungi</taxon>
        <taxon>Dikarya</taxon>
        <taxon>Ascomycota</taxon>
        <taxon>Pezizomycotina</taxon>
        <taxon>Dothideomycetes</taxon>
        <taxon>Dothideomycetidae</taxon>
        <taxon>Mycosphaerellales</taxon>
        <taxon>Mycosphaerellaceae</taxon>
        <taxon>Pseudocercospora</taxon>
    </lineage>
</organism>
<sequence length="179" mass="19314">MDPVASYIIKSITNWRAGRPPPPPTTPPPIDGCQSVNVEIVYSRLPLAMAIFFALTTMILLVIRLPTQAYTPSQIANHFGGGCKKLVSLTANCAKSSGRAVVLRSALGYEYANNACDAIMEWVTHSWDRFIALYKPTSPTAAVAGHTLPPPLPPKTKVKKEGDWVMVRGSAGKATHKGE</sequence>
<keyword evidence="1" id="KW-1133">Transmembrane helix</keyword>
<evidence type="ECO:0000313" key="3">
    <source>
        <dbReference type="Proteomes" id="UP000070133"/>
    </source>
</evidence>
<accession>A0A139H3C1</accession>
<evidence type="ECO:0000256" key="1">
    <source>
        <dbReference type="SAM" id="Phobius"/>
    </source>
</evidence>
<keyword evidence="1" id="KW-0812">Transmembrane</keyword>
<dbReference type="AlphaFoldDB" id="A0A139H3C1"/>
<evidence type="ECO:0000313" key="2">
    <source>
        <dbReference type="EMBL" id="KXS96912.1"/>
    </source>
</evidence>
<gene>
    <name evidence="2" type="ORF">AC578_4220</name>
</gene>
<proteinExistence type="predicted"/>
<reference evidence="2 3" key="1">
    <citation type="submission" date="2015-07" db="EMBL/GenBank/DDBJ databases">
        <title>Comparative genomics of the Sigatoka disease complex on banana suggests a link between parallel evolutionary changes in Pseudocercospora fijiensis and Pseudocercospora eumusae and increased virulence on the banana host.</title>
        <authorList>
            <person name="Chang T.-C."/>
            <person name="Salvucci A."/>
            <person name="Crous P.W."/>
            <person name="Stergiopoulos I."/>
        </authorList>
    </citation>
    <scope>NUCLEOTIDE SEQUENCE [LARGE SCALE GENOMIC DNA]</scope>
    <source>
        <strain evidence="2 3">CBS 114824</strain>
    </source>
</reference>
<dbReference type="EMBL" id="LFZN01000159">
    <property type="protein sequence ID" value="KXS96912.1"/>
    <property type="molecule type" value="Genomic_DNA"/>
</dbReference>
<dbReference type="Proteomes" id="UP000070133">
    <property type="component" value="Unassembled WGS sequence"/>
</dbReference>
<name>A0A139H3C1_9PEZI</name>
<comment type="caution">
    <text evidence="2">The sequence shown here is derived from an EMBL/GenBank/DDBJ whole genome shotgun (WGS) entry which is preliminary data.</text>
</comment>
<feature type="transmembrane region" description="Helical" evidence="1">
    <location>
        <begin position="45"/>
        <end position="63"/>
    </location>
</feature>
<keyword evidence="1" id="KW-0472">Membrane</keyword>